<organism evidence="2 3">
    <name type="scientific">Levilactobacillus hammesii DSM 16381</name>
    <dbReference type="NCBI Taxonomy" id="1423753"/>
    <lineage>
        <taxon>Bacteria</taxon>
        <taxon>Bacillati</taxon>
        <taxon>Bacillota</taxon>
        <taxon>Bacilli</taxon>
        <taxon>Lactobacillales</taxon>
        <taxon>Lactobacillaceae</taxon>
        <taxon>Levilactobacillus</taxon>
    </lineage>
</organism>
<evidence type="ECO:0000256" key="1">
    <source>
        <dbReference type="SAM" id="Phobius"/>
    </source>
</evidence>
<dbReference type="Proteomes" id="UP000051580">
    <property type="component" value="Unassembled WGS sequence"/>
</dbReference>
<feature type="transmembrane region" description="Helical" evidence="1">
    <location>
        <begin position="118"/>
        <end position="135"/>
    </location>
</feature>
<keyword evidence="1" id="KW-0812">Transmembrane</keyword>
<keyword evidence="3" id="KW-1185">Reference proteome</keyword>
<gene>
    <name evidence="2" type="ORF">FD28_GL000996</name>
</gene>
<evidence type="ECO:0000313" key="2">
    <source>
        <dbReference type="EMBL" id="KRL93807.1"/>
    </source>
</evidence>
<keyword evidence="1" id="KW-0472">Membrane</keyword>
<dbReference type="PATRIC" id="fig|1423753.3.peg.1035"/>
<evidence type="ECO:0000313" key="3">
    <source>
        <dbReference type="Proteomes" id="UP000051580"/>
    </source>
</evidence>
<sequence>MILIRGRIWMVKRDVTGIGHVMAQKVLLGMLLATAGGALILTIGSVNARASRRTEVTAVQFDSAQRLAVESEMLLDETTTEMTTVTPQKSIKGVVGDSTMVSGMKAAMWSPREGRQSSSFWGLGILLTLLGLLGIKEKRP</sequence>
<reference evidence="2 3" key="1">
    <citation type="journal article" date="2015" name="Genome Announc.">
        <title>Expanding the biotechnology potential of lactobacilli through comparative genomics of 213 strains and associated genera.</title>
        <authorList>
            <person name="Sun Z."/>
            <person name="Harris H.M."/>
            <person name="McCann A."/>
            <person name="Guo C."/>
            <person name="Argimon S."/>
            <person name="Zhang W."/>
            <person name="Yang X."/>
            <person name="Jeffery I.B."/>
            <person name="Cooney J.C."/>
            <person name="Kagawa T.F."/>
            <person name="Liu W."/>
            <person name="Song Y."/>
            <person name="Salvetti E."/>
            <person name="Wrobel A."/>
            <person name="Rasinkangas P."/>
            <person name="Parkhill J."/>
            <person name="Rea M.C."/>
            <person name="O'Sullivan O."/>
            <person name="Ritari J."/>
            <person name="Douillard F.P."/>
            <person name="Paul Ross R."/>
            <person name="Yang R."/>
            <person name="Briner A.E."/>
            <person name="Felis G.E."/>
            <person name="de Vos W.M."/>
            <person name="Barrangou R."/>
            <person name="Klaenhammer T.R."/>
            <person name="Caufield P.W."/>
            <person name="Cui Y."/>
            <person name="Zhang H."/>
            <person name="O'Toole P.W."/>
        </authorList>
    </citation>
    <scope>NUCLEOTIDE SEQUENCE [LARGE SCALE GENOMIC DNA]</scope>
    <source>
        <strain evidence="2 3">DSM 16381</strain>
    </source>
</reference>
<dbReference type="AlphaFoldDB" id="A0A0R1UKH2"/>
<dbReference type="EMBL" id="AZFS01000061">
    <property type="protein sequence ID" value="KRL93807.1"/>
    <property type="molecule type" value="Genomic_DNA"/>
</dbReference>
<keyword evidence="1" id="KW-1133">Transmembrane helix</keyword>
<name>A0A0R1UKH2_9LACO</name>
<proteinExistence type="predicted"/>
<accession>A0A0R1UKH2</accession>
<comment type="caution">
    <text evidence="2">The sequence shown here is derived from an EMBL/GenBank/DDBJ whole genome shotgun (WGS) entry which is preliminary data.</text>
</comment>
<protein>
    <submittedName>
        <fullName evidence="2">Uncharacterized protein</fullName>
    </submittedName>
</protein>
<feature type="transmembrane region" description="Helical" evidence="1">
    <location>
        <begin position="26"/>
        <end position="46"/>
    </location>
</feature>